<feature type="domain" description="Vitamin K epoxide reductase" evidence="11">
    <location>
        <begin position="3"/>
        <end position="133"/>
    </location>
</feature>
<evidence type="ECO:0000256" key="8">
    <source>
        <dbReference type="ARBA" id="ARBA00023157"/>
    </source>
</evidence>
<feature type="transmembrane region" description="Helical" evidence="10">
    <location>
        <begin position="53"/>
        <end position="74"/>
    </location>
</feature>
<keyword evidence="5 10" id="KW-1133">Transmembrane helix</keyword>
<sequence length="166" mass="17550">MTDRRLRVLQIVLALVGLGAAIYLTYSKYAHDGVCGVSAGCTIVQNSPWSELYGVPVSVLGVLGYIGILGALLVAPQRNDLVRLSLVVMSGVGFLFSLFLMYRAYVTLEAFCPFCTTSAVVMTLLAITSVVRFVLGPGPLPPSGDELVADEDDDIVLSDGPHGAQA</sequence>
<dbReference type="Pfam" id="PF07884">
    <property type="entry name" value="VKOR"/>
    <property type="match status" value="1"/>
</dbReference>
<dbReference type="Gene3D" id="1.20.1440.130">
    <property type="entry name" value="VKOR domain"/>
    <property type="match status" value="1"/>
</dbReference>
<feature type="transmembrane region" description="Helical" evidence="10">
    <location>
        <begin position="108"/>
        <end position="135"/>
    </location>
</feature>
<dbReference type="InterPro" id="IPR038354">
    <property type="entry name" value="VKOR_sf"/>
</dbReference>
<dbReference type="EMBL" id="CAFBMK010000373">
    <property type="protein sequence ID" value="CAB4953826.1"/>
    <property type="molecule type" value="Genomic_DNA"/>
</dbReference>
<keyword evidence="9" id="KW-0676">Redox-active center</keyword>
<dbReference type="GO" id="GO:0016020">
    <property type="term" value="C:membrane"/>
    <property type="evidence" value="ECO:0007669"/>
    <property type="project" value="UniProtKB-SubCell"/>
</dbReference>
<dbReference type="PANTHER" id="PTHR34573:SF1">
    <property type="entry name" value="VITAMIN K EPOXIDE REDUCTASE DOMAIN-CONTAINING PROTEIN"/>
    <property type="match status" value="1"/>
</dbReference>
<evidence type="ECO:0000256" key="10">
    <source>
        <dbReference type="SAM" id="Phobius"/>
    </source>
</evidence>
<evidence type="ECO:0000256" key="6">
    <source>
        <dbReference type="ARBA" id="ARBA00023002"/>
    </source>
</evidence>
<feature type="transmembrane region" description="Helical" evidence="10">
    <location>
        <begin position="7"/>
        <end position="26"/>
    </location>
</feature>
<dbReference type="GO" id="GO:0048038">
    <property type="term" value="F:quinone binding"/>
    <property type="evidence" value="ECO:0007669"/>
    <property type="project" value="UniProtKB-KW"/>
</dbReference>
<dbReference type="CDD" id="cd12916">
    <property type="entry name" value="VKOR_1"/>
    <property type="match status" value="1"/>
</dbReference>
<protein>
    <submittedName>
        <fullName evidence="12">Unannotated protein</fullName>
    </submittedName>
</protein>
<evidence type="ECO:0000256" key="9">
    <source>
        <dbReference type="ARBA" id="ARBA00023284"/>
    </source>
</evidence>
<dbReference type="InterPro" id="IPR044698">
    <property type="entry name" value="VKOR/LTO1"/>
</dbReference>
<evidence type="ECO:0000256" key="5">
    <source>
        <dbReference type="ARBA" id="ARBA00022989"/>
    </source>
</evidence>
<evidence type="ECO:0000259" key="11">
    <source>
        <dbReference type="SMART" id="SM00756"/>
    </source>
</evidence>
<keyword evidence="3 10" id="KW-0812">Transmembrane</keyword>
<comment type="subcellular location">
    <subcellularLocation>
        <location evidence="1">Membrane</location>
        <topology evidence="1">Multi-pass membrane protein</topology>
    </subcellularLocation>
</comment>
<dbReference type="InterPro" id="IPR012932">
    <property type="entry name" value="VKOR"/>
</dbReference>
<gene>
    <name evidence="12" type="ORF">UFOPK3564_03643</name>
</gene>
<name>A0A6J7KDB0_9ZZZZ</name>
<comment type="similarity">
    <text evidence="2">Belongs to the VKOR family.</text>
</comment>
<dbReference type="SMART" id="SM00756">
    <property type="entry name" value="VKc"/>
    <property type="match status" value="1"/>
</dbReference>
<evidence type="ECO:0000256" key="3">
    <source>
        <dbReference type="ARBA" id="ARBA00022692"/>
    </source>
</evidence>
<keyword evidence="8" id="KW-1015">Disulfide bond</keyword>
<evidence type="ECO:0000256" key="4">
    <source>
        <dbReference type="ARBA" id="ARBA00022719"/>
    </source>
</evidence>
<accession>A0A6J7KDB0</accession>
<dbReference type="GO" id="GO:0016491">
    <property type="term" value="F:oxidoreductase activity"/>
    <property type="evidence" value="ECO:0007669"/>
    <property type="project" value="UniProtKB-KW"/>
</dbReference>
<dbReference type="PANTHER" id="PTHR34573">
    <property type="entry name" value="VKC DOMAIN-CONTAINING PROTEIN"/>
    <property type="match status" value="1"/>
</dbReference>
<keyword evidence="6" id="KW-0560">Oxidoreductase</keyword>
<keyword evidence="4" id="KW-0874">Quinone</keyword>
<evidence type="ECO:0000256" key="1">
    <source>
        <dbReference type="ARBA" id="ARBA00004141"/>
    </source>
</evidence>
<reference evidence="12" key="1">
    <citation type="submission" date="2020-05" db="EMBL/GenBank/DDBJ databases">
        <authorList>
            <person name="Chiriac C."/>
            <person name="Salcher M."/>
            <person name="Ghai R."/>
            <person name="Kavagutti S V."/>
        </authorList>
    </citation>
    <scope>NUCLEOTIDE SEQUENCE</scope>
</reference>
<organism evidence="12">
    <name type="scientific">freshwater metagenome</name>
    <dbReference type="NCBI Taxonomy" id="449393"/>
    <lineage>
        <taxon>unclassified sequences</taxon>
        <taxon>metagenomes</taxon>
        <taxon>ecological metagenomes</taxon>
    </lineage>
</organism>
<evidence type="ECO:0000313" key="12">
    <source>
        <dbReference type="EMBL" id="CAB4953826.1"/>
    </source>
</evidence>
<proteinExistence type="inferred from homology"/>
<feature type="transmembrane region" description="Helical" evidence="10">
    <location>
        <begin position="81"/>
        <end position="102"/>
    </location>
</feature>
<evidence type="ECO:0000256" key="7">
    <source>
        <dbReference type="ARBA" id="ARBA00023136"/>
    </source>
</evidence>
<evidence type="ECO:0000256" key="2">
    <source>
        <dbReference type="ARBA" id="ARBA00006214"/>
    </source>
</evidence>
<dbReference type="AlphaFoldDB" id="A0A6J7KDB0"/>
<keyword evidence="7 10" id="KW-0472">Membrane</keyword>